<protein>
    <submittedName>
        <fullName evidence="2">Protein AraJ</fullName>
    </submittedName>
</protein>
<comment type="caution">
    <text evidence="2">The sequence shown here is derived from an EMBL/GenBank/DDBJ whole genome shotgun (WGS) entry which is preliminary data.</text>
</comment>
<evidence type="ECO:0000256" key="1">
    <source>
        <dbReference type="SAM" id="Phobius"/>
    </source>
</evidence>
<dbReference type="EMBL" id="UGJR01000002">
    <property type="protein sequence ID" value="STR39329.1"/>
    <property type="molecule type" value="Genomic_DNA"/>
</dbReference>
<accession>A0A7H4LT53</accession>
<dbReference type="AlphaFoldDB" id="A0A7H4LT53"/>
<feature type="transmembrane region" description="Helical" evidence="1">
    <location>
        <begin position="12"/>
        <end position="30"/>
    </location>
</feature>
<keyword evidence="1" id="KW-0812">Transmembrane</keyword>
<proteinExistence type="predicted"/>
<organism evidence="2 3">
    <name type="scientific">Klebsiella michiganensis</name>
    <dbReference type="NCBI Taxonomy" id="1134687"/>
    <lineage>
        <taxon>Bacteria</taxon>
        <taxon>Pseudomonadati</taxon>
        <taxon>Pseudomonadota</taxon>
        <taxon>Gammaproteobacteria</taxon>
        <taxon>Enterobacterales</taxon>
        <taxon>Enterobacteriaceae</taxon>
        <taxon>Klebsiella/Raoultella group</taxon>
        <taxon>Klebsiella</taxon>
    </lineage>
</organism>
<keyword evidence="1" id="KW-1133">Transmembrane helix</keyword>
<sequence>MMITAGPGWRFVALPAALLSFLALSSLLIYTRHQRRLA</sequence>
<evidence type="ECO:0000313" key="3">
    <source>
        <dbReference type="Proteomes" id="UP000255050"/>
    </source>
</evidence>
<reference evidence="2 3" key="1">
    <citation type="submission" date="2018-06" db="EMBL/GenBank/DDBJ databases">
        <authorList>
            <consortium name="Pathogen Informatics"/>
            <person name="Doyle S."/>
        </authorList>
    </citation>
    <scope>NUCLEOTIDE SEQUENCE [LARGE SCALE GENOMIC DNA]</scope>
    <source>
        <strain evidence="2 3">NCTC11694</strain>
    </source>
</reference>
<evidence type="ECO:0000313" key="2">
    <source>
        <dbReference type="EMBL" id="STR39329.1"/>
    </source>
</evidence>
<name>A0A7H4LT53_9ENTR</name>
<gene>
    <name evidence="2" type="primary">araJ_1</name>
    <name evidence="2" type="ORF">NCTC11694_00468</name>
</gene>
<keyword evidence="1" id="KW-0472">Membrane</keyword>
<dbReference type="Proteomes" id="UP000255050">
    <property type="component" value="Unassembled WGS sequence"/>
</dbReference>